<dbReference type="Pfam" id="PF00685">
    <property type="entry name" value="Sulfotransfer_1"/>
    <property type="match status" value="1"/>
</dbReference>
<reference evidence="4 5" key="1">
    <citation type="submission" date="2017-04" db="EMBL/GenBank/DDBJ databases">
        <authorList>
            <person name="Afonso C.L."/>
            <person name="Miller P.J."/>
            <person name="Scott M.A."/>
            <person name="Spackman E."/>
            <person name="Goraichik I."/>
            <person name="Dimitrov K.M."/>
            <person name="Suarez D.L."/>
            <person name="Swayne D.E."/>
        </authorList>
    </citation>
    <scope>NUCLEOTIDE SEQUENCE [LARGE SCALE GENOMIC DNA]</scope>
    <source>
        <strain evidence="4 5">A2P</strain>
    </source>
</reference>
<dbReference type="InterPro" id="IPR027417">
    <property type="entry name" value="P-loop_NTPase"/>
</dbReference>
<accession>A0A1X7H9Q3</accession>
<feature type="region of interest" description="Disordered" evidence="2">
    <location>
        <begin position="1"/>
        <end position="30"/>
    </location>
</feature>
<dbReference type="AlphaFoldDB" id="A0A1X7H9Q3"/>
<evidence type="ECO:0000313" key="5">
    <source>
        <dbReference type="Proteomes" id="UP000192936"/>
    </source>
</evidence>
<name>A0A1X7H9Q3_9PROT</name>
<evidence type="ECO:0000259" key="3">
    <source>
        <dbReference type="Pfam" id="PF00685"/>
    </source>
</evidence>
<dbReference type="RefSeq" id="WP_085089994.1">
    <property type="nucleotide sequence ID" value="NZ_FXAK01000007.1"/>
</dbReference>
<evidence type="ECO:0000256" key="1">
    <source>
        <dbReference type="SAM" id="Coils"/>
    </source>
</evidence>
<dbReference type="Gene3D" id="3.40.50.300">
    <property type="entry name" value="P-loop containing nucleotide triphosphate hydrolases"/>
    <property type="match status" value="1"/>
</dbReference>
<sequence>MTDSTDAEAATETVSPPCTAEAIPEDVTEDGPATLAASLADAEERIRQLTAERDRFRSSFDACLAAIEAERQERRAAEAELERLRNPPLPSILINTMPKSGSVYIHKHLGQALGMPFSNLGNGYTLADQVQYWSAKSFIGASSIAQNHFEPSDINVQILDRLVGRWILHIRDPRQALLSWVHHLDLLKAENREDALLWVTPTPPAGYFDLDLTDKIGWNIVHYSPALVDWLRGWLKVYDRGRFNILLTTYDELITDEHRLFGRILDFHGIARQRFQFTPLPKDRGVHFRKGDPDEWRSVYTPPQIEACNALLPDQLLERFGWVR</sequence>
<dbReference type="Proteomes" id="UP000192936">
    <property type="component" value="Unassembled WGS sequence"/>
</dbReference>
<dbReference type="InterPro" id="IPR000863">
    <property type="entry name" value="Sulfotransferase_dom"/>
</dbReference>
<keyword evidence="1" id="KW-0175">Coiled coil</keyword>
<dbReference type="EMBL" id="FXAK01000007">
    <property type="protein sequence ID" value="SMF81413.1"/>
    <property type="molecule type" value="Genomic_DNA"/>
</dbReference>
<evidence type="ECO:0000313" key="4">
    <source>
        <dbReference type="EMBL" id="SMF81413.1"/>
    </source>
</evidence>
<dbReference type="OrthoDB" id="7362723at2"/>
<keyword evidence="4" id="KW-0808">Transferase</keyword>
<feature type="compositionally biased region" description="Low complexity" evidence="2">
    <location>
        <begin position="1"/>
        <end position="13"/>
    </location>
</feature>
<dbReference type="SUPFAM" id="SSF52540">
    <property type="entry name" value="P-loop containing nucleoside triphosphate hydrolases"/>
    <property type="match status" value="1"/>
</dbReference>
<feature type="domain" description="Sulfotransferase" evidence="3">
    <location>
        <begin position="92"/>
        <end position="273"/>
    </location>
</feature>
<proteinExistence type="predicted"/>
<organism evidence="4 5">
    <name type="scientific">Azospirillum oryzae</name>
    <dbReference type="NCBI Taxonomy" id="286727"/>
    <lineage>
        <taxon>Bacteria</taxon>
        <taxon>Pseudomonadati</taxon>
        <taxon>Pseudomonadota</taxon>
        <taxon>Alphaproteobacteria</taxon>
        <taxon>Rhodospirillales</taxon>
        <taxon>Azospirillaceae</taxon>
        <taxon>Azospirillum</taxon>
    </lineage>
</organism>
<gene>
    <name evidence="4" type="ORF">SAMN02982917_5198</name>
</gene>
<evidence type="ECO:0000256" key="2">
    <source>
        <dbReference type="SAM" id="MobiDB-lite"/>
    </source>
</evidence>
<dbReference type="GO" id="GO:0008146">
    <property type="term" value="F:sulfotransferase activity"/>
    <property type="evidence" value="ECO:0007669"/>
    <property type="project" value="InterPro"/>
</dbReference>
<feature type="coiled-coil region" evidence="1">
    <location>
        <begin position="39"/>
        <end position="87"/>
    </location>
</feature>
<protein>
    <submittedName>
        <fullName evidence="4">Sulfotransferase domain-containing protein</fullName>
    </submittedName>
</protein>
<dbReference type="STRING" id="286727.SAMN02982917_5198"/>